<organism evidence="1 2">
    <name type="scientific">Coptis chinensis</name>
    <dbReference type="NCBI Taxonomy" id="261450"/>
    <lineage>
        <taxon>Eukaryota</taxon>
        <taxon>Viridiplantae</taxon>
        <taxon>Streptophyta</taxon>
        <taxon>Embryophyta</taxon>
        <taxon>Tracheophyta</taxon>
        <taxon>Spermatophyta</taxon>
        <taxon>Magnoliopsida</taxon>
        <taxon>Ranunculales</taxon>
        <taxon>Ranunculaceae</taxon>
        <taxon>Coptidoideae</taxon>
        <taxon>Coptis</taxon>
    </lineage>
</organism>
<evidence type="ECO:0000313" key="1">
    <source>
        <dbReference type="EMBL" id="KAF9593287.1"/>
    </source>
</evidence>
<dbReference type="Proteomes" id="UP000631114">
    <property type="component" value="Unassembled WGS sequence"/>
</dbReference>
<dbReference type="Gene3D" id="2.90.10.10">
    <property type="entry name" value="Bulb-type lectin domain"/>
    <property type="match status" value="1"/>
</dbReference>
<keyword evidence="2" id="KW-1185">Reference proteome</keyword>
<evidence type="ECO:0000313" key="2">
    <source>
        <dbReference type="Proteomes" id="UP000631114"/>
    </source>
</evidence>
<protein>
    <submittedName>
        <fullName evidence="1">Uncharacterized protein</fullName>
    </submittedName>
</protein>
<proteinExistence type="predicted"/>
<dbReference type="AlphaFoldDB" id="A0A835LI31"/>
<name>A0A835LI31_9MAGN</name>
<sequence>MRGVRFCKRKLHDFLMREVRFCKRKLHDFLMREERCRKRKLHDFWVHGERDSKVVWQSFDVPSDTILGDQQLRPEQRLVSRKSNFQMRMQQDGNLEIYEDNHALY</sequence>
<reference evidence="1 2" key="1">
    <citation type="submission" date="2020-10" db="EMBL/GenBank/DDBJ databases">
        <title>The Coptis chinensis genome and diversification of protoberbering-type alkaloids.</title>
        <authorList>
            <person name="Wang B."/>
            <person name="Shu S."/>
            <person name="Song C."/>
            <person name="Liu Y."/>
        </authorList>
    </citation>
    <scope>NUCLEOTIDE SEQUENCE [LARGE SCALE GENOMIC DNA]</scope>
    <source>
        <strain evidence="1">HL-2020</strain>
        <tissue evidence="1">Leaf</tissue>
    </source>
</reference>
<accession>A0A835LI31</accession>
<comment type="caution">
    <text evidence="1">The sequence shown here is derived from an EMBL/GenBank/DDBJ whole genome shotgun (WGS) entry which is preliminary data.</text>
</comment>
<dbReference type="SUPFAM" id="SSF51110">
    <property type="entry name" value="alpha-D-mannose-specific plant lectins"/>
    <property type="match status" value="1"/>
</dbReference>
<dbReference type="InterPro" id="IPR036426">
    <property type="entry name" value="Bulb-type_lectin_dom_sf"/>
</dbReference>
<dbReference type="EMBL" id="JADFTS010000008">
    <property type="protein sequence ID" value="KAF9593287.1"/>
    <property type="molecule type" value="Genomic_DNA"/>
</dbReference>
<gene>
    <name evidence="1" type="ORF">IFM89_021043</name>
</gene>